<dbReference type="InterPro" id="IPR032466">
    <property type="entry name" value="Metal_Hydrolase"/>
</dbReference>
<gene>
    <name evidence="1" type="ORF">BAZO_18296</name>
</gene>
<dbReference type="PATRIC" id="fig|1131731.3.peg.3733"/>
<sequence length="292" mass="32765">MNIPFHPLLEGAIELHVHSAPSLFPRKQTDWELIEDIKEAKMSGVVLKAHEAQTVDRAALIREKEPQLRVYGGIVCNHFTGGLSPATVDTAIRLGAKIIWMPTFSAEEHQRYFGKKKTKFFNSKKSLKHSYGLEIWDENRSILPEVHEILDLIAEANIILATGHLAAKEVDVLVDAAIEHKVEKILIQHTDLGIARIPHELEKKFVKKGCILEKCYLACSDDFNDIRTEEMAETIKILGADSCVMVTDYGQSHNIPPVRALSRFVDDMLQAGLSDKEITKMIVSNPKQLLGL</sequence>
<accession>K6BWB9</accession>
<organism evidence="1 2">
    <name type="scientific">Schinkia azotoformans LMG 9581</name>
    <dbReference type="NCBI Taxonomy" id="1131731"/>
    <lineage>
        <taxon>Bacteria</taxon>
        <taxon>Bacillati</taxon>
        <taxon>Bacillota</taxon>
        <taxon>Bacilli</taxon>
        <taxon>Bacillales</taxon>
        <taxon>Bacillaceae</taxon>
        <taxon>Calidifontibacillus/Schinkia group</taxon>
        <taxon>Schinkia</taxon>
    </lineage>
</organism>
<keyword evidence="2" id="KW-1185">Reference proteome</keyword>
<dbReference type="Pfam" id="PF19799">
    <property type="entry name" value="DUF6282"/>
    <property type="match status" value="1"/>
</dbReference>
<evidence type="ECO:0000313" key="1">
    <source>
        <dbReference type="EMBL" id="EKN63230.1"/>
    </source>
</evidence>
<dbReference type="GeneID" id="89468792"/>
<name>K6BWB9_SCHAZ</name>
<dbReference type="STRING" id="1131731.BAZO_18296"/>
<dbReference type="Proteomes" id="UP000006315">
    <property type="component" value="Unassembled WGS sequence"/>
</dbReference>
<evidence type="ECO:0008006" key="3">
    <source>
        <dbReference type="Google" id="ProtNLM"/>
    </source>
</evidence>
<reference evidence="1 2" key="1">
    <citation type="journal article" date="2012" name="Front. Microbiol.">
        <title>Redundancy and modularity in membrane-associated dissimilatory nitrate reduction in Bacillus.</title>
        <authorList>
            <person name="Heylen K."/>
            <person name="Keltjens J."/>
        </authorList>
    </citation>
    <scope>NUCLEOTIDE SEQUENCE [LARGE SCALE GENOMIC DNA]</scope>
    <source>
        <strain evidence="1 2">LMG 9581</strain>
    </source>
</reference>
<dbReference type="EMBL" id="AJLR01000147">
    <property type="protein sequence ID" value="EKN63230.1"/>
    <property type="molecule type" value="Genomic_DNA"/>
</dbReference>
<evidence type="ECO:0000313" key="2">
    <source>
        <dbReference type="Proteomes" id="UP000006315"/>
    </source>
</evidence>
<dbReference type="AlphaFoldDB" id="K6BWB9"/>
<dbReference type="InterPro" id="IPR046249">
    <property type="entry name" value="DUF6282"/>
</dbReference>
<dbReference type="SUPFAM" id="SSF51556">
    <property type="entry name" value="Metallo-dependent hydrolases"/>
    <property type="match status" value="1"/>
</dbReference>
<comment type="caution">
    <text evidence="1">The sequence shown here is derived from an EMBL/GenBank/DDBJ whole genome shotgun (WGS) entry which is preliminary data.</text>
</comment>
<proteinExistence type="predicted"/>
<dbReference type="Gene3D" id="3.20.20.140">
    <property type="entry name" value="Metal-dependent hydrolases"/>
    <property type="match status" value="1"/>
</dbReference>
<dbReference type="RefSeq" id="WP_003332857.1">
    <property type="nucleotide sequence ID" value="NZ_AJLR01000147.1"/>
</dbReference>
<protein>
    <recommendedName>
        <fullName evidence="3">Cytosolic protein</fullName>
    </recommendedName>
</protein>